<reference evidence="1 2" key="1">
    <citation type="submission" date="2019-08" db="EMBL/GenBank/DDBJ databases">
        <title>Complete genome sequence of Arcobacter acticola.</title>
        <authorList>
            <person name="Miller W."/>
        </authorList>
    </citation>
    <scope>NUCLEOTIDE SEQUENCE [LARGE SCALE GENOMIC DNA]</scope>
    <source>
        <strain evidence="1 2">KCTC 52212</strain>
    </source>
</reference>
<protein>
    <submittedName>
        <fullName evidence="1">Uncharacterized protein</fullName>
    </submittedName>
</protein>
<sequence length="179" mass="21492">MGDRIHEIIGEIGIIHNTLIETNKILEAEEVFEFIEDYDTDVQEHYLNLLLQYYFQKNDLKNLKEVLLVGAKFDMRFDDVKEAFLNIKSDEENVIEFMQENVVFVKEEIKAEFLKTMYEYYISNVDFQSALEQAVELIKRNRYVCAFCYKNNKSEEFFKFFLNEDLLESLKRDLPYLVK</sequence>
<dbReference type="AlphaFoldDB" id="A0A6M8EFY8"/>
<dbReference type="KEGG" id="paco:AACT_2391"/>
<evidence type="ECO:0000313" key="2">
    <source>
        <dbReference type="Proteomes" id="UP000503483"/>
    </source>
</evidence>
<accession>A0A6M8EFY8</accession>
<keyword evidence="2" id="KW-1185">Reference proteome</keyword>
<organism evidence="1 2">
    <name type="scientific">Arcobacter acticola</name>
    <dbReference type="NCBI Taxonomy" id="1849015"/>
    <lineage>
        <taxon>Bacteria</taxon>
        <taxon>Pseudomonadati</taxon>
        <taxon>Campylobacterota</taxon>
        <taxon>Epsilonproteobacteria</taxon>
        <taxon>Campylobacterales</taxon>
        <taxon>Arcobacteraceae</taxon>
        <taxon>Arcobacter</taxon>
    </lineage>
</organism>
<dbReference type="Proteomes" id="UP000503483">
    <property type="component" value="Chromosome"/>
</dbReference>
<dbReference type="RefSeq" id="WP_172127248.1">
    <property type="nucleotide sequence ID" value="NZ_CP042652.1"/>
</dbReference>
<dbReference type="EMBL" id="CP042652">
    <property type="protein sequence ID" value="QKE29500.1"/>
    <property type="molecule type" value="Genomic_DNA"/>
</dbReference>
<proteinExistence type="predicted"/>
<name>A0A6M8EFY8_9BACT</name>
<evidence type="ECO:0000313" key="1">
    <source>
        <dbReference type="EMBL" id="QKE29500.1"/>
    </source>
</evidence>
<gene>
    <name evidence="1" type="ORF">AACT_2391</name>
</gene>